<comment type="subcellular location">
    <subcellularLocation>
        <location evidence="1">Membrane</location>
        <topology evidence="1">Multi-pass membrane protein</topology>
    </subcellularLocation>
</comment>
<dbReference type="InterPro" id="IPR032808">
    <property type="entry name" value="DoxX"/>
</dbReference>
<evidence type="ECO:0000256" key="4">
    <source>
        <dbReference type="ARBA" id="ARBA00023136"/>
    </source>
</evidence>
<keyword evidence="6" id="KW-1185">Reference proteome</keyword>
<dbReference type="EMBL" id="CP094970">
    <property type="protein sequence ID" value="UYM07300.1"/>
    <property type="molecule type" value="Genomic_DNA"/>
</dbReference>
<evidence type="ECO:0000256" key="1">
    <source>
        <dbReference type="ARBA" id="ARBA00004141"/>
    </source>
</evidence>
<protein>
    <submittedName>
        <fullName evidence="5">DoxX family membrane protein</fullName>
    </submittedName>
</protein>
<dbReference type="RefSeq" id="WP_271636264.1">
    <property type="nucleotide sequence ID" value="NZ_CP094970.1"/>
</dbReference>
<evidence type="ECO:0000313" key="5">
    <source>
        <dbReference type="EMBL" id="UYM07300.1"/>
    </source>
</evidence>
<keyword evidence="3" id="KW-1133">Transmembrane helix</keyword>
<evidence type="ECO:0000256" key="3">
    <source>
        <dbReference type="ARBA" id="ARBA00022989"/>
    </source>
</evidence>
<name>A0AA46TL70_9ACTN</name>
<sequence length="133" mass="13915">MANPLRIAARVLTGSTYAVLGFDAARAPGVRVDQAAPTLARLRRVAPLPVDDELVVRANGAAQAAGGVLLAAGVLPRASALAILASLVPTTLAGHAFWAIEDPIQRKQQRVQFQKNLAMIGGLAFSVLDRADR</sequence>
<evidence type="ECO:0000313" key="6">
    <source>
        <dbReference type="Proteomes" id="UP001164390"/>
    </source>
</evidence>
<accession>A0AA46TL70</accession>
<organism evidence="5 6">
    <name type="scientific">Solicola gregarius</name>
    <dbReference type="NCBI Taxonomy" id="2908642"/>
    <lineage>
        <taxon>Bacteria</taxon>
        <taxon>Bacillati</taxon>
        <taxon>Actinomycetota</taxon>
        <taxon>Actinomycetes</taxon>
        <taxon>Propionibacteriales</taxon>
        <taxon>Nocardioidaceae</taxon>
        <taxon>Solicola</taxon>
    </lineage>
</organism>
<evidence type="ECO:0000256" key="2">
    <source>
        <dbReference type="ARBA" id="ARBA00022692"/>
    </source>
</evidence>
<dbReference type="KEGG" id="sgrg:L0C25_09555"/>
<dbReference type="GO" id="GO:0016020">
    <property type="term" value="C:membrane"/>
    <property type="evidence" value="ECO:0007669"/>
    <property type="project" value="UniProtKB-SubCell"/>
</dbReference>
<reference evidence="5" key="1">
    <citation type="submission" date="2022-01" db="EMBL/GenBank/DDBJ databases">
        <title>Nocardioidaceae gen. sp. A5X3R13.</title>
        <authorList>
            <person name="Lopez Marin M.A."/>
            <person name="Uhlik O."/>
        </authorList>
    </citation>
    <scope>NUCLEOTIDE SEQUENCE</scope>
    <source>
        <strain evidence="5">A5X3R13</strain>
    </source>
</reference>
<dbReference type="Proteomes" id="UP001164390">
    <property type="component" value="Chromosome"/>
</dbReference>
<keyword evidence="4" id="KW-0472">Membrane</keyword>
<dbReference type="Pfam" id="PF07681">
    <property type="entry name" value="DoxX"/>
    <property type="match status" value="1"/>
</dbReference>
<keyword evidence="2" id="KW-0812">Transmembrane</keyword>
<dbReference type="AlphaFoldDB" id="A0AA46TL70"/>
<proteinExistence type="predicted"/>
<gene>
    <name evidence="5" type="ORF">L0C25_09555</name>
</gene>